<reference evidence="3" key="1">
    <citation type="journal article" date="2019" name="Int. J. Syst. Evol. Microbiol.">
        <title>The Global Catalogue of Microorganisms (GCM) 10K type strain sequencing project: providing services to taxonomists for standard genome sequencing and annotation.</title>
        <authorList>
            <consortium name="The Broad Institute Genomics Platform"/>
            <consortium name="The Broad Institute Genome Sequencing Center for Infectious Disease"/>
            <person name="Wu L."/>
            <person name="Ma J."/>
        </authorList>
    </citation>
    <scope>NUCLEOTIDE SEQUENCE [LARGE SCALE GENOMIC DNA]</scope>
    <source>
        <strain evidence="3">JCM 31486</strain>
    </source>
</reference>
<sequence>MVAALLVMVSPPALATVGSDDYPYRDAAVDRTDPWGFLTRECTSFVAWRVQHDLGVWDFNNHYRGGRFGDARDWA</sequence>
<evidence type="ECO:0000256" key="1">
    <source>
        <dbReference type="SAM" id="SignalP"/>
    </source>
</evidence>
<organism evidence="2 3">
    <name type="scientific">Kibdelosporangium lantanae</name>
    <dbReference type="NCBI Taxonomy" id="1497396"/>
    <lineage>
        <taxon>Bacteria</taxon>
        <taxon>Bacillati</taxon>
        <taxon>Actinomycetota</taxon>
        <taxon>Actinomycetes</taxon>
        <taxon>Pseudonocardiales</taxon>
        <taxon>Pseudonocardiaceae</taxon>
        <taxon>Kibdelosporangium</taxon>
    </lineage>
</organism>
<dbReference type="EMBL" id="JBHTIS010000946">
    <property type="protein sequence ID" value="MFD1047140.1"/>
    <property type="molecule type" value="Genomic_DNA"/>
</dbReference>
<proteinExistence type="predicted"/>
<comment type="caution">
    <text evidence="2">The sequence shown here is derived from an EMBL/GenBank/DDBJ whole genome shotgun (WGS) entry which is preliminary data.</text>
</comment>
<protein>
    <submittedName>
        <fullName evidence="2">Uncharacterized protein</fullName>
    </submittedName>
</protein>
<dbReference type="Proteomes" id="UP001597045">
    <property type="component" value="Unassembled WGS sequence"/>
</dbReference>
<keyword evidence="3" id="KW-1185">Reference proteome</keyword>
<evidence type="ECO:0000313" key="3">
    <source>
        <dbReference type="Proteomes" id="UP001597045"/>
    </source>
</evidence>
<accession>A0ABW3MDT7</accession>
<feature type="chain" id="PRO_5045772225" evidence="1">
    <location>
        <begin position="16"/>
        <end position="75"/>
    </location>
</feature>
<name>A0ABW3MDT7_9PSEU</name>
<evidence type="ECO:0000313" key="2">
    <source>
        <dbReference type="EMBL" id="MFD1047140.1"/>
    </source>
</evidence>
<gene>
    <name evidence="2" type="ORF">ACFQ1S_17105</name>
</gene>
<keyword evidence="1" id="KW-0732">Signal</keyword>
<feature type="non-terminal residue" evidence="2">
    <location>
        <position position="75"/>
    </location>
</feature>
<feature type="signal peptide" evidence="1">
    <location>
        <begin position="1"/>
        <end position="15"/>
    </location>
</feature>